<dbReference type="FunFam" id="3.40.50.2000:FF:000060">
    <property type="entry name" value="Glycosyltransferase"/>
    <property type="match status" value="1"/>
</dbReference>
<accession>A0A9D4VEF0</accession>
<name>A0A9D4VEF0_ADICA</name>
<reference evidence="5" key="1">
    <citation type="submission" date="2021-01" db="EMBL/GenBank/DDBJ databases">
        <title>Adiantum capillus-veneris genome.</title>
        <authorList>
            <person name="Fang Y."/>
            <person name="Liao Q."/>
        </authorList>
    </citation>
    <scope>NUCLEOTIDE SEQUENCE</scope>
    <source>
        <strain evidence="5">H3</strain>
        <tissue evidence="5">Leaf</tissue>
    </source>
</reference>
<dbReference type="InterPro" id="IPR002213">
    <property type="entry name" value="UDP_glucos_trans"/>
</dbReference>
<dbReference type="SUPFAM" id="SSF53756">
    <property type="entry name" value="UDP-Glycosyltransferase/glycogen phosphorylase"/>
    <property type="match status" value="1"/>
</dbReference>
<dbReference type="PANTHER" id="PTHR11926:SF774">
    <property type="entry name" value="UDP-GLYCOSYLTRANSFERASE 85A1-RELATED"/>
    <property type="match status" value="1"/>
</dbReference>
<evidence type="ECO:0000256" key="4">
    <source>
        <dbReference type="RuleBase" id="RU362057"/>
    </source>
</evidence>
<dbReference type="OrthoDB" id="5835829at2759"/>
<evidence type="ECO:0000256" key="2">
    <source>
        <dbReference type="ARBA" id="ARBA00022679"/>
    </source>
</evidence>
<proteinExistence type="inferred from homology"/>
<dbReference type="PANTHER" id="PTHR11926">
    <property type="entry name" value="GLUCOSYL/GLUCURONOSYL TRANSFERASES"/>
    <property type="match status" value="1"/>
</dbReference>
<organism evidence="5 6">
    <name type="scientific">Adiantum capillus-veneris</name>
    <name type="common">Maidenhair fern</name>
    <dbReference type="NCBI Taxonomy" id="13818"/>
    <lineage>
        <taxon>Eukaryota</taxon>
        <taxon>Viridiplantae</taxon>
        <taxon>Streptophyta</taxon>
        <taxon>Embryophyta</taxon>
        <taxon>Tracheophyta</taxon>
        <taxon>Polypodiopsida</taxon>
        <taxon>Polypodiidae</taxon>
        <taxon>Polypodiales</taxon>
        <taxon>Pteridineae</taxon>
        <taxon>Pteridaceae</taxon>
        <taxon>Vittarioideae</taxon>
        <taxon>Adiantum</taxon>
    </lineage>
</organism>
<evidence type="ECO:0000313" key="5">
    <source>
        <dbReference type="EMBL" id="KAI5085050.1"/>
    </source>
</evidence>
<sequence>MHSMAAPGHSKPHALAVPLPFQGHIHPLFDLSLKLVSAGFMVTFANTHSNHQRITCHQIENGTTTQEGKDSEDLQFISLGEEFLVECGSPFDTLIEMFKPAVKAAVARLLAQLNEKGPPVSLLLFDFRLAYVLDLAIAAGIPSISLWTQTAANFVCNTMVSQGFQPPTDDSIVFTCARGVPPLTSKNITGVFLGSIPAPFPSDEYAWLPFRRVDEPTWIVINTFEELEATTLDTIEEIVGFRPLALGPLINAPSFNICKGASVTSWQSHLDWLQMHPKHSVLYIAFGTLANISKVQLEELVLGLEASGQPFLWVFRDNLCVQTEEYTLESLTRRLGPQGLMVPWASQREVLSHASVGGFLTHCGWNSTIEGINAGVPMLTWPILVDQFLNQRCIVEQWGIGLGFDASGGTSGLITKTEVVKKVRTLMQSEVGKQIREKAKNLSNLAQRASEEGGSSHKCLDRLKQEIWKFHIKK</sequence>
<evidence type="ECO:0000256" key="3">
    <source>
        <dbReference type="RuleBase" id="RU003718"/>
    </source>
</evidence>
<dbReference type="EC" id="2.4.1.-" evidence="4"/>
<evidence type="ECO:0000313" key="6">
    <source>
        <dbReference type="Proteomes" id="UP000886520"/>
    </source>
</evidence>
<dbReference type="GO" id="GO:0080043">
    <property type="term" value="F:quercetin 3-O-glucosyltransferase activity"/>
    <property type="evidence" value="ECO:0007669"/>
    <property type="project" value="TreeGrafter"/>
</dbReference>
<comment type="caution">
    <text evidence="5">The sequence shown here is derived from an EMBL/GenBank/DDBJ whole genome shotgun (WGS) entry which is preliminary data.</text>
</comment>
<keyword evidence="3" id="KW-0328">Glycosyltransferase</keyword>
<dbReference type="CDD" id="cd03784">
    <property type="entry name" value="GT1_Gtf-like"/>
    <property type="match status" value="1"/>
</dbReference>
<dbReference type="Pfam" id="PF00201">
    <property type="entry name" value="UDPGT"/>
    <property type="match status" value="1"/>
</dbReference>
<dbReference type="AlphaFoldDB" id="A0A9D4VEF0"/>
<keyword evidence="2 3" id="KW-0808">Transferase</keyword>
<dbReference type="GO" id="GO:0080044">
    <property type="term" value="F:quercetin 7-O-glucosyltransferase activity"/>
    <property type="evidence" value="ECO:0007669"/>
    <property type="project" value="TreeGrafter"/>
</dbReference>
<evidence type="ECO:0000256" key="1">
    <source>
        <dbReference type="ARBA" id="ARBA00009995"/>
    </source>
</evidence>
<comment type="similarity">
    <text evidence="1 3">Belongs to the UDP-glycosyltransferase family.</text>
</comment>
<dbReference type="PROSITE" id="PS00375">
    <property type="entry name" value="UDPGT"/>
    <property type="match status" value="1"/>
</dbReference>
<protein>
    <recommendedName>
        <fullName evidence="4">Glycosyltransferase</fullName>
        <ecNumber evidence="4">2.4.1.-</ecNumber>
    </recommendedName>
</protein>
<keyword evidence="6" id="KW-1185">Reference proteome</keyword>
<dbReference type="Proteomes" id="UP000886520">
    <property type="component" value="Chromosome 1"/>
</dbReference>
<dbReference type="InterPro" id="IPR035595">
    <property type="entry name" value="UDP_glycos_trans_CS"/>
</dbReference>
<gene>
    <name evidence="5" type="ORF">GOP47_0001219</name>
</gene>
<dbReference type="EMBL" id="JABFUD020000001">
    <property type="protein sequence ID" value="KAI5085050.1"/>
    <property type="molecule type" value="Genomic_DNA"/>
</dbReference>
<dbReference type="Gene3D" id="3.40.50.2000">
    <property type="entry name" value="Glycogen Phosphorylase B"/>
    <property type="match status" value="2"/>
</dbReference>